<dbReference type="Proteomes" id="UP001165430">
    <property type="component" value="Unassembled WGS sequence"/>
</dbReference>
<dbReference type="Gene3D" id="1.10.10.410">
    <property type="match status" value="1"/>
</dbReference>
<keyword evidence="2" id="KW-1185">Reference proteome</keyword>
<gene>
    <name evidence="1" type="ORF">MM213_08210</name>
</gene>
<dbReference type="RefSeq" id="WP_241411249.1">
    <property type="nucleotide sequence ID" value="NZ_JAKZGO010000005.1"/>
</dbReference>
<proteinExistence type="predicted"/>
<dbReference type="EMBL" id="JAKZGO010000005">
    <property type="protein sequence ID" value="MCH7413464.1"/>
    <property type="molecule type" value="Genomic_DNA"/>
</dbReference>
<dbReference type="SUPFAM" id="SSF89095">
    <property type="entry name" value="GatB/YqeY motif"/>
    <property type="match status" value="1"/>
</dbReference>
<dbReference type="PANTHER" id="PTHR28055">
    <property type="entry name" value="ALTERED INHERITANCE OF MITOCHONDRIA PROTEIN 41, MITOCHONDRIAL"/>
    <property type="match status" value="1"/>
</dbReference>
<protein>
    <submittedName>
        <fullName evidence="1">GatB/YqeY domain-containing protein</fullName>
    </submittedName>
</protein>
<dbReference type="Gene3D" id="1.10.1510.10">
    <property type="entry name" value="Uncharacterised protein YqeY/AIM41 PF09424, N-terminal domain"/>
    <property type="match status" value="1"/>
</dbReference>
<name>A0ABS9VAK5_9BACT</name>
<dbReference type="PANTHER" id="PTHR28055:SF1">
    <property type="entry name" value="ALTERED INHERITANCE OF MITOCHONDRIA PROTEIN 41, MITOCHONDRIAL"/>
    <property type="match status" value="1"/>
</dbReference>
<dbReference type="InterPro" id="IPR042184">
    <property type="entry name" value="YqeY/Aim41_N"/>
</dbReference>
<dbReference type="Pfam" id="PF09424">
    <property type="entry name" value="YqeY"/>
    <property type="match status" value="1"/>
</dbReference>
<organism evidence="1 2">
    <name type="scientific">Belliella alkalica</name>
    <dbReference type="NCBI Taxonomy" id="1730871"/>
    <lineage>
        <taxon>Bacteria</taxon>
        <taxon>Pseudomonadati</taxon>
        <taxon>Bacteroidota</taxon>
        <taxon>Cytophagia</taxon>
        <taxon>Cytophagales</taxon>
        <taxon>Cyclobacteriaceae</taxon>
        <taxon>Belliella</taxon>
    </lineage>
</organism>
<dbReference type="InterPro" id="IPR023168">
    <property type="entry name" value="GatB_Yqey_C_2"/>
</dbReference>
<reference evidence="1" key="1">
    <citation type="submission" date="2022-03" db="EMBL/GenBank/DDBJ databases">
        <title>De novo assembled genomes of Belliella spp. (Cyclobacteriaceae) strains.</title>
        <authorList>
            <person name="Szabo A."/>
            <person name="Korponai K."/>
            <person name="Felfoldi T."/>
        </authorList>
    </citation>
    <scope>NUCLEOTIDE SEQUENCE</scope>
    <source>
        <strain evidence="1">DSM 111903</strain>
    </source>
</reference>
<sequence>MSLKLSVESEIKKAMLAKDKDRLRALRAIKSLIMLEETKGGAAESLSEDDEMKLLTKAAKQRRDSADIYKEQGREDLLAVELAELEIISEFLPKQLTEEELEVELKKIIAEAGAEGPKDMGKVMGLASKALAGKADGKAISVKVKSLLS</sequence>
<dbReference type="InterPro" id="IPR019004">
    <property type="entry name" value="YqeY/Aim41"/>
</dbReference>
<accession>A0ABS9VAK5</accession>
<dbReference type="InterPro" id="IPR003789">
    <property type="entry name" value="Asn/Gln_tRNA_amidoTrase-B-like"/>
</dbReference>
<evidence type="ECO:0000313" key="2">
    <source>
        <dbReference type="Proteomes" id="UP001165430"/>
    </source>
</evidence>
<evidence type="ECO:0000313" key="1">
    <source>
        <dbReference type="EMBL" id="MCH7413464.1"/>
    </source>
</evidence>
<comment type="caution">
    <text evidence="1">The sequence shown here is derived from an EMBL/GenBank/DDBJ whole genome shotgun (WGS) entry which is preliminary data.</text>
</comment>